<organism evidence="2 3">
    <name type="scientific">Marinobacter lacisalsi</name>
    <dbReference type="NCBI Taxonomy" id="475979"/>
    <lineage>
        <taxon>Bacteria</taxon>
        <taxon>Pseudomonadati</taxon>
        <taxon>Pseudomonadota</taxon>
        <taxon>Gammaproteobacteria</taxon>
        <taxon>Pseudomonadales</taxon>
        <taxon>Marinobacteraceae</taxon>
        <taxon>Marinobacter</taxon>
    </lineage>
</organism>
<evidence type="ECO:0000259" key="1">
    <source>
        <dbReference type="PROSITE" id="PS51186"/>
    </source>
</evidence>
<protein>
    <submittedName>
        <fullName evidence="2">GNAT family N-acetyltransferase</fullName>
        <ecNumber evidence="2">2.3.1.-</ecNumber>
    </submittedName>
</protein>
<dbReference type="Pfam" id="PF00583">
    <property type="entry name" value="Acetyltransf_1"/>
    <property type="match status" value="1"/>
</dbReference>
<comment type="caution">
    <text evidence="2">The sequence shown here is derived from an EMBL/GenBank/DDBJ whole genome shotgun (WGS) entry which is preliminary data.</text>
</comment>
<keyword evidence="2" id="KW-0012">Acyltransferase</keyword>
<name>A0ABV8QDC2_9GAMM</name>
<sequence>MKAQFRRTKDKDFTGQLIRKNMESYYRELGIDWDQGLFDKNWDVFENYELLVNFAPVGILRLSHDHLAYYIRDLQVDPRWQCKGFGTQAIEYAADIARNSGFGLLRLRVFRRNPAVSLYERMGFRIRKTKDEMHYMEREVS</sequence>
<keyword evidence="3" id="KW-1185">Reference proteome</keyword>
<dbReference type="CDD" id="cd04301">
    <property type="entry name" value="NAT_SF"/>
    <property type="match status" value="1"/>
</dbReference>
<dbReference type="Gene3D" id="3.40.630.30">
    <property type="match status" value="1"/>
</dbReference>
<proteinExistence type="predicted"/>
<dbReference type="GO" id="GO:0016746">
    <property type="term" value="F:acyltransferase activity"/>
    <property type="evidence" value="ECO:0007669"/>
    <property type="project" value="UniProtKB-KW"/>
</dbReference>
<dbReference type="EMBL" id="JBHSDI010000001">
    <property type="protein sequence ID" value="MFC4257633.1"/>
    <property type="molecule type" value="Genomic_DNA"/>
</dbReference>
<dbReference type="EC" id="2.3.1.-" evidence="2"/>
<evidence type="ECO:0000313" key="2">
    <source>
        <dbReference type="EMBL" id="MFC4257633.1"/>
    </source>
</evidence>
<dbReference type="InterPro" id="IPR000182">
    <property type="entry name" value="GNAT_dom"/>
</dbReference>
<dbReference type="SUPFAM" id="SSF55729">
    <property type="entry name" value="Acyl-CoA N-acyltransferases (Nat)"/>
    <property type="match status" value="1"/>
</dbReference>
<dbReference type="Proteomes" id="UP001595798">
    <property type="component" value="Unassembled WGS sequence"/>
</dbReference>
<dbReference type="PROSITE" id="PS51186">
    <property type="entry name" value="GNAT"/>
    <property type="match status" value="1"/>
</dbReference>
<reference evidence="3" key="1">
    <citation type="journal article" date="2019" name="Int. J. Syst. Evol. Microbiol.">
        <title>The Global Catalogue of Microorganisms (GCM) 10K type strain sequencing project: providing services to taxonomists for standard genome sequencing and annotation.</title>
        <authorList>
            <consortium name="The Broad Institute Genomics Platform"/>
            <consortium name="The Broad Institute Genome Sequencing Center for Infectious Disease"/>
            <person name="Wu L."/>
            <person name="Ma J."/>
        </authorList>
    </citation>
    <scope>NUCLEOTIDE SEQUENCE [LARGE SCALE GENOMIC DNA]</scope>
    <source>
        <strain evidence="3">CECT 7297</strain>
    </source>
</reference>
<dbReference type="InterPro" id="IPR016181">
    <property type="entry name" value="Acyl_CoA_acyltransferase"/>
</dbReference>
<accession>A0ABV8QDC2</accession>
<gene>
    <name evidence="2" type="ORF">ACFOZ5_01160</name>
</gene>
<keyword evidence="2" id="KW-0808">Transferase</keyword>
<dbReference type="RefSeq" id="WP_379884867.1">
    <property type="nucleotide sequence ID" value="NZ_JBHSDI010000001.1"/>
</dbReference>
<evidence type="ECO:0000313" key="3">
    <source>
        <dbReference type="Proteomes" id="UP001595798"/>
    </source>
</evidence>
<feature type="domain" description="N-acetyltransferase" evidence="1">
    <location>
        <begin position="3"/>
        <end position="141"/>
    </location>
</feature>